<dbReference type="EMBL" id="CP046640">
    <property type="protein sequence ID" value="QTL96539.1"/>
    <property type="molecule type" value="Genomic_DNA"/>
</dbReference>
<evidence type="ECO:0000313" key="2">
    <source>
        <dbReference type="Proteomes" id="UP000665020"/>
    </source>
</evidence>
<dbReference type="AlphaFoldDB" id="A0A8A7KB25"/>
<organism evidence="1 2">
    <name type="scientific">Iocasia fonsfrigidae</name>
    <dbReference type="NCBI Taxonomy" id="2682810"/>
    <lineage>
        <taxon>Bacteria</taxon>
        <taxon>Bacillati</taxon>
        <taxon>Bacillota</taxon>
        <taxon>Clostridia</taxon>
        <taxon>Halanaerobiales</taxon>
        <taxon>Halanaerobiaceae</taxon>
        <taxon>Iocasia</taxon>
    </lineage>
</organism>
<sequence>MKRKALIVTDCSFNGEGCQVFLDDYETKEQAYEALHQAVMEYATYGAKEIEIDTDKEKFRNGRR</sequence>
<keyword evidence="2" id="KW-1185">Reference proteome</keyword>
<dbReference type="RefSeq" id="WP_230868257.1">
    <property type="nucleotide sequence ID" value="NZ_CP046640.1"/>
</dbReference>
<evidence type="ECO:0000313" key="1">
    <source>
        <dbReference type="EMBL" id="QTL96539.1"/>
    </source>
</evidence>
<dbReference type="Proteomes" id="UP000665020">
    <property type="component" value="Chromosome"/>
</dbReference>
<protein>
    <submittedName>
        <fullName evidence="1">Uncharacterized protein</fullName>
    </submittedName>
</protein>
<proteinExistence type="predicted"/>
<reference evidence="1" key="1">
    <citation type="submission" date="2019-12" db="EMBL/GenBank/DDBJ databases">
        <authorList>
            <person name="zhang j."/>
            <person name="sun C.M."/>
        </authorList>
    </citation>
    <scope>NUCLEOTIDE SEQUENCE</scope>
    <source>
        <strain evidence="1">NS-1</strain>
    </source>
</reference>
<name>A0A8A7KB25_9FIRM</name>
<gene>
    <name evidence="1" type="ORF">GM661_00430</name>
</gene>
<accession>A0A8A7KB25</accession>
<dbReference type="KEGG" id="ifn:GM661_00430"/>